<evidence type="ECO:0000256" key="13">
    <source>
        <dbReference type="SAM" id="MobiDB-lite"/>
    </source>
</evidence>
<dbReference type="EMBL" id="LWDG02000041">
    <property type="protein sequence ID" value="KAE8270685.1"/>
    <property type="molecule type" value="Genomic_DNA"/>
</dbReference>
<evidence type="ECO:0000256" key="9">
    <source>
        <dbReference type="ARBA" id="ARBA00030093"/>
    </source>
</evidence>
<evidence type="ECO:0000256" key="5">
    <source>
        <dbReference type="ARBA" id="ARBA00022679"/>
    </source>
</evidence>
<evidence type="ECO:0000313" key="17">
    <source>
        <dbReference type="Proteomes" id="UP000078113"/>
    </source>
</evidence>
<gene>
    <name evidence="16" type="ORF">A4X09_0g1673</name>
</gene>
<evidence type="ECO:0000259" key="15">
    <source>
        <dbReference type="PROSITE" id="PS50868"/>
    </source>
</evidence>
<feature type="compositionally biased region" description="Basic residues" evidence="13">
    <location>
        <begin position="236"/>
        <end position="247"/>
    </location>
</feature>
<dbReference type="InterPro" id="IPR001214">
    <property type="entry name" value="SET_dom"/>
</dbReference>
<dbReference type="Pfam" id="PF00856">
    <property type="entry name" value="SET"/>
    <property type="match status" value="1"/>
</dbReference>
<comment type="caution">
    <text evidence="16">The sequence shown here is derived from an EMBL/GenBank/DDBJ whole genome shotgun (WGS) entry which is preliminary data.</text>
</comment>
<feature type="compositionally biased region" description="Basic and acidic residues" evidence="13">
    <location>
        <begin position="226"/>
        <end position="235"/>
    </location>
</feature>
<dbReference type="GO" id="GO:0048188">
    <property type="term" value="C:Set1C/COMPASS complex"/>
    <property type="evidence" value="ECO:0007669"/>
    <property type="project" value="TreeGrafter"/>
</dbReference>
<feature type="compositionally biased region" description="Low complexity" evidence="13">
    <location>
        <begin position="145"/>
        <end position="162"/>
    </location>
</feature>
<comment type="catalytic activity">
    <reaction evidence="12">
        <text>N(6),N(6)-dimethyl-L-lysyl(4)-[histone H3] + S-adenosyl-L-methionine = N(6),N(6),N(6)-trimethyl-L-lysyl(4)-[histone H3] + S-adenosyl-L-homocysteine + H(+)</text>
        <dbReference type="Rhea" id="RHEA:60272"/>
        <dbReference type="Rhea" id="RHEA-COMP:15537"/>
        <dbReference type="Rhea" id="RHEA-COMP:15540"/>
        <dbReference type="ChEBI" id="CHEBI:15378"/>
        <dbReference type="ChEBI" id="CHEBI:57856"/>
        <dbReference type="ChEBI" id="CHEBI:59789"/>
        <dbReference type="ChEBI" id="CHEBI:61961"/>
        <dbReference type="ChEBI" id="CHEBI:61976"/>
    </reaction>
</comment>
<dbReference type="PANTHER" id="PTHR45814">
    <property type="entry name" value="HISTONE-LYSINE N-METHYLTRANSFERASE SETD1"/>
    <property type="match status" value="1"/>
</dbReference>
<dbReference type="PROSITE" id="PS50868">
    <property type="entry name" value="POST_SET"/>
    <property type="match status" value="1"/>
</dbReference>
<dbReference type="GO" id="GO:0032259">
    <property type="term" value="P:methylation"/>
    <property type="evidence" value="ECO:0007669"/>
    <property type="project" value="UniProtKB-KW"/>
</dbReference>
<feature type="compositionally biased region" description="Acidic residues" evidence="13">
    <location>
        <begin position="1122"/>
        <end position="1149"/>
    </location>
</feature>
<reference evidence="16" key="1">
    <citation type="submission" date="2016-04" db="EMBL/GenBank/DDBJ databases">
        <authorList>
            <person name="Nguyen H.D."/>
            <person name="Samba Siva P."/>
            <person name="Cullis J."/>
            <person name="Levesque C.A."/>
            <person name="Hambleton S."/>
        </authorList>
    </citation>
    <scope>NUCLEOTIDE SEQUENCE</scope>
    <source>
        <strain evidence="16">DAOMC 236422</strain>
    </source>
</reference>
<feature type="domain" description="SET" evidence="14">
    <location>
        <begin position="1460"/>
        <end position="1577"/>
    </location>
</feature>
<evidence type="ECO:0000256" key="6">
    <source>
        <dbReference type="ARBA" id="ARBA00022691"/>
    </source>
</evidence>
<feature type="region of interest" description="Disordered" evidence="13">
    <location>
        <begin position="118"/>
        <end position="390"/>
    </location>
</feature>
<evidence type="ECO:0000256" key="2">
    <source>
        <dbReference type="ARBA" id="ARBA00012182"/>
    </source>
</evidence>
<feature type="compositionally biased region" description="Low complexity" evidence="13">
    <location>
        <begin position="176"/>
        <end position="194"/>
    </location>
</feature>
<name>A0A8X7NET0_9BASI</name>
<dbReference type="InterPro" id="IPR003616">
    <property type="entry name" value="Post-SET_dom"/>
</dbReference>
<protein>
    <recommendedName>
        <fullName evidence="3">Histone-lysine N-methyltransferase, H3 lysine-4 specific</fullName>
        <ecNumber evidence="2">2.1.1.354</ecNumber>
    </recommendedName>
    <alternativeName>
        <fullName evidence="9">SET domain-containing protein 1</fullName>
    </alternativeName>
</protein>
<dbReference type="Gene3D" id="2.170.270.10">
    <property type="entry name" value="SET domain"/>
    <property type="match status" value="1"/>
</dbReference>
<dbReference type="PANTHER" id="PTHR45814:SF2">
    <property type="entry name" value="HISTONE-LYSINE N-METHYLTRANSFERASE SETD1"/>
    <property type="match status" value="1"/>
</dbReference>
<comment type="catalytic activity">
    <reaction evidence="10">
        <text>L-lysyl(4)-[histone H3] + 3 S-adenosyl-L-methionine = N(6),N(6),N(6)-trimethyl-L-lysyl(4)-[histone H3] + 3 S-adenosyl-L-homocysteine + 3 H(+)</text>
        <dbReference type="Rhea" id="RHEA:60260"/>
        <dbReference type="Rhea" id="RHEA-COMP:15537"/>
        <dbReference type="Rhea" id="RHEA-COMP:15547"/>
        <dbReference type="ChEBI" id="CHEBI:15378"/>
        <dbReference type="ChEBI" id="CHEBI:29969"/>
        <dbReference type="ChEBI" id="CHEBI:57856"/>
        <dbReference type="ChEBI" id="CHEBI:59789"/>
        <dbReference type="ChEBI" id="CHEBI:61961"/>
        <dbReference type="EC" id="2.1.1.354"/>
    </reaction>
</comment>
<reference evidence="16" key="2">
    <citation type="journal article" date="2019" name="IMA Fungus">
        <title>Genome sequencing and comparison of five Tilletia species to identify candidate genes for the detection of regulated species infecting wheat.</title>
        <authorList>
            <person name="Nguyen H.D.T."/>
            <person name="Sultana T."/>
            <person name="Kesanakurti P."/>
            <person name="Hambleton S."/>
        </authorList>
    </citation>
    <scope>NUCLEOTIDE SEQUENCE</scope>
    <source>
        <strain evidence="16">DAOMC 236422</strain>
    </source>
</reference>
<feature type="region of interest" description="Disordered" evidence="13">
    <location>
        <begin position="799"/>
        <end position="822"/>
    </location>
</feature>
<dbReference type="SMART" id="SM00317">
    <property type="entry name" value="SET"/>
    <property type="match status" value="1"/>
</dbReference>
<comment type="catalytic activity">
    <reaction evidence="11">
        <text>N(6)-methyl-L-lysyl(4)-[histone H3] + S-adenosyl-L-methionine = N(6),N(6)-dimethyl-L-lysyl(4)-[histone H3] + S-adenosyl-L-homocysteine + H(+)</text>
        <dbReference type="Rhea" id="RHEA:60268"/>
        <dbReference type="Rhea" id="RHEA-COMP:15540"/>
        <dbReference type="Rhea" id="RHEA-COMP:15543"/>
        <dbReference type="ChEBI" id="CHEBI:15378"/>
        <dbReference type="ChEBI" id="CHEBI:57856"/>
        <dbReference type="ChEBI" id="CHEBI:59789"/>
        <dbReference type="ChEBI" id="CHEBI:61929"/>
        <dbReference type="ChEBI" id="CHEBI:61976"/>
    </reaction>
</comment>
<proteinExistence type="predicted"/>
<dbReference type="SUPFAM" id="SSF82199">
    <property type="entry name" value="SET domain"/>
    <property type="match status" value="1"/>
</dbReference>
<dbReference type="Pfam" id="PF11764">
    <property type="entry name" value="N-SET"/>
    <property type="match status" value="1"/>
</dbReference>
<evidence type="ECO:0000256" key="1">
    <source>
        <dbReference type="ARBA" id="ARBA00004123"/>
    </source>
</evidence>
<feature type="compositionally biased region" description="Pro residues" evidence="13">
    <location>
        <begin position="339"/>
        <end position="355"/>
    </location>
</feature>
<sequence length="1601" mass="174098">MTAKGGLSSDDLRSVVQNINAERIKDSEWEAAFDRHLNKNRSKRVAPLSKRLGLNYFETGSEEAALASASQVDPPPAPLPLPVSKPIPTGPSLLQRLGNLSSVLPTRNGSLVERAGLTANPALGNEGSSRDLEPAPIPTSKHHPSLSPSPSAPAKLRSKSPANLNGRVRRTKWDMPDPAAATATAAAMAAIAAIEPPRDATRARRDSWVAPTRRAHRPDAEEGDDGDHHRKASGEHHRHHNHHRNSSRPHEDGASSRPVYKPRDTWEASSRDHHDRSRCDTHVPPSLLASDPSFRSRTPRHSLEDDRESVSSSHYYSHKKSSTYGGPLPSPPQHTASLGPPPPSLPPPQPPPPSEPRGFAPIHIPQPSEQSVNGWGLLPPPPAEEEKEEELFPLPHELPFDADDRNYIAWPPPSVAATLVGTSNAEGKGKEREAIVRFAPRPGTAAAAAAEAVQVKDPRLKLVAEGKYGLRGRRKVVTTLKVFNWEVSFNMRMNAVFRAGNLSGALVLLTRLHSSPPDPQRDSNSVGPLPPTAVAVAWQDNTCHFSEILKFFQPFGRIEATEAELDKDIGTRMPFLWVKFAHDFDTKGHIKAEINPGRTPQDAIKIVPKVIKELDGFRLPGKADVRLSVRADAERVRYRAAYEAELQRRRAERAGLSAPDPAKAAHAQTPLPSVGAMSSPSLVRADGANHSPVSTRDEHAHTANGWYGAEGSARRTNSFSRPKVEHGHGPPTAAAQLMQNGPVQQPPTRPARWRLNGNASLEPNSREFAGIPKGPKASKASKAPRWDEPFEGEADGWKTAHRLGRNGPGPGPAAVSGSNNTNLPTEEIMRRLANLGRSYFRWPKGTRKIRFSELKGLFHGNANIDLLEQDEGFFYCCLKSEQLTMQHHRTPVRCLRGPEYITLQLCPPLDARLYGAPQEVRGHENNEVGNQMAFHQLTDALVNSAKQHANQQQMEGLLRHPHQTAPAVDAMAVLANSTSMPAAPTRGVPLPSIRRREHIPEAEQDEEDVLPPSKFRKVSGRAREYQEYRGSSLEPHGRGGVVKGSSPSHPLAQATPTESTRMGDSDDDDDVGGIKDDDTQTTEEMVEERSGEDEKKRNGGAGGMNGSAPRGVKRALRQIFSSDEEDGNAGGAADEDGASDSADDEDDDVSSVSKALMSFKASPPRKKKHVAAEVEDDDALASMLLDTVTSIDPVQVHDVALDDILSTIDSTALPPTNGPTRKPPKAAAKANKKAKIAAAAAAAAAAAVATVPAKTKKGKSSAKQRPEAIKTLAVPEPEVAIVVTQPEDTSTPTESIPPTPTEANAAGSKSLSRKSDPRTKKGRRERARSPSPDPFALNLAQNEEDLYFLRLACERIRDGLGVGEEDVPDVGEDGNMPAHASGAARTEGYYKIPASQKAAHLPDRNKAIVEETTTAARTVGTARGNRAESRRVLMNIELHKKESATDTDILKFNQLSARKKQLRFAKSPIHDWGLYAMEQIPAGDMVIEYVGEVIRQQVADEREKRYERQGQFSTYLFRVDDELVVDATMKGNIARLMNHCCAPNCTAKILTVNGEKRIALFAKSTILPGQELTYDYKFQSTGDDADQISCLCGSPHCRKFL</sequence>
<feature type="region of interest" description="Disordered" evidence="13">
    <location>
        <begin position="1284"/>
        <end position="1338"/>
    </location>
</feature>
<dbReference type="InterPro" id="IPR024657">
    <property type="entry name" value="COMPASS_Set1_N-SET"/>
</dbReference>
<feature type="compositionally biased region" description="Pro residues" evidence="13">
    <location>
        <begin position="73"/>
        <end position="89"/>
    </location>
</feature>
<dbReference type="InterPro" id="IPR046341">
    <property type="entry name" value="SET_dom_sf"/>
</dbReference>
<feature type="compositionally biased region" description="Basic and acidic residues" evidence="13">
    <location>
        <begin position="261"/>
        <end position="281"/>
    </location>
</feature>
<organism evidence="16 17">
    <name type="scientific">Tilletia walkeri</name>
    <dbReference type="NCBI Taxonomy" id="117179"/>
    <lineage>
        <taxon>Eukaryota</taxon>
        <taxon>Fungi</taxon>
        <taxon>Dikarya</taxon>
        <taxon>Basidiomycota</taxon>
        <taxon>Ustilaginomycotina</taxon>
        <taxon>Exobasidiomycetes</taxon>
        <taxon>Tilletiales</taxon>
        <taxon>Tilletiaceae</taxon>
        <taxon>Tilletia</taxon>
    </lineage>
</organism>
<feature type="compositionally biased region" description="Basic and acidic residues" evidence="13">
    <location>
        <begin position="196"/>
        <end position="207"/>
    </location>
</feature>
<dbReference type="Proteomes" id="UP000078113">
    <property type="component" value="Unassembled WGS sequence"/>
</dbReference>
<feature type="compositionally biased region" description="Low complexity" evidence="13">
    <location>
        <begin position="772"/>
        <end position="783"/>
    </location>
</feature>
<feature type="region of interest" description="Disordered" evidence="13">
    <location>
        <begin position="652"/>
        <end position="786"/>
    </location>
</feature>
<accession>A0A8X7NET0</accession>
<dbReference type="GO" id="GO:0140999">
    <property type="term" value="F:histone H3K4 trimethyltransferase activity"/>
    <property type="evidence" value="ECO:0007669"/>
    <property type="project" value="UniProtKB-EC"/>
</dbReference>
<evidence type="ECO:0000256" key="11">
    <source>
        <dbReference type="ARBA" id="ARBA00047583"/>
    </source>
</evidence>
<dbReference type="SMART" id="SM01291">
    <property type="entry name" value="N-SET"/>
    <property type="match status" value="1"/>
</dbReference>
<keyword evidence="7" id="KW-0156">Chromatin regulator</keyword>
<keyword evidence="4" id="KW-0489">Methyltransferase</keyword>
<evidence type="ECO:0000256" key="3">
    <source>
        <dbReference type="ARBA" id="ARBA00015839"/>
    </source>
</evidence>
<feature type="domain" description="Post-SET" evidence="15">
    <location>
        <begin position="1586"/>
        <end position="1601"/>
    </location>
</feature>
<keyword evidence="5" id="KW-0808">Transferase</keyword>
<dbReference type="PROSITE" id="PS50280">
    <property type="entry name" value="SET"/>
    <property type="match status" value="1"/>
</dbReference>
<evidence type="ECO:0000256" key="12">
    <source>
        <dbReference type="ARBA" id="ARBA00049129"/>
    </source>
</evidence>
<evidence type="ECO:0000256" key="7">
    <source>
        <dbReference type="ARBA" id="ARBA00022853"/>
    </source>
</evidence>
<evidence type="ECO:0000256" key="8">
    <source>
        <dbReference type="ARBA" id="ARBA00023242"/>
    </source>
</evidence>
<dbReference type="EC" id="2.1.1.354" evidence="2"/>
<evidence type="ECO:0000313" key="16">
    <source>
        <dbReference type="EMBL" id="KAE8270685.1"/>
    </source>
</evidence>
<evidence type="ECO:0000256" key="10">
    <source>
        <dbReference type="ARBA" id="ARBA00047571"/>
    </source>
</evidence>
<feature type="compositionally biased region" description="Basic and acidic residues" evidence="13">
    <location>
        <begin position="1087"/>
        <end position="1097"/>
    </location>
</feature>
<keyword evidence="8" id="KW-0539">Nucleus</keyword>
<dbReference type="InterPro" id="IPR044570">
    <property type="entry name" value="Set1-like"/>
</dbReference>
<keyword evidence="17" id="KW-1185">Reference proteome</keyword>
<feature type="region of interest" description="Disordered" evidence="13">
    <location>
        <begin position="1247"/>
        <end position="1272"/>
    </location>
</feature>
<feature type="region of interest" description="Disordered" evidence="13">
    <location>
        <begin position="63"/>
        <end position="95"/>
    </location>
</feature>
<evidence type="ECO:0000259" key="14">
    <source>
        <dbReference type="PROSITE" id="PS50280"/>
    </source>
</evidence>
<keyword evidence="6" id="KW-0949">S-adenosyl-L-methionine</keyword>
<comment type="subcellular location">
    <subcellularLocation>
        <location evidence="1">Nucleus</location>
    </subcellularLocation>
</comment>
<feature type="region of interest" description="Disordered" evidence="13">
    <location>
        <begin position="1209"/>
        <end position="1231"/>
    </location>
</feature>
<evidence type="ECO:0000256" key="4">
    <source>
        <dbReference type="ARBA" id="ARBA00022603"/>
    </source>
</evidence>
<feature type="region of interest" description="Disordered" evidence="13">
    <location>
        <begin position="1000"/>
        <end position="1170"/>
    </location>
</feature>